<dbReference type="InterPro" id="IPR011990">
    <property type="entry name" value="TPR-like_helical_dom_sf"/>
</dbReference>
<organism evidence="1 2">
    <name type="scientific">Streptomyces camponoticapitis</name>
    <dbReference type="NCBI Taxonomy" id="1616125"/>
    <lineage>
        <taxon>Bacteria</taxon>
        <taxon>Bacillati</taxon>
        <taxon>Actinomycetota</taxon>
        <taxon>Actinomycetes</taxon>
        <taxon>Kitasatosporales</taxon>
        <taxon>Streptomycetaceae</taxon>
        <taxon>Streptomyces</taxon>
    </lineage>
</organism>
<reference evidence="2" key="1">
    <citation type="journal article" date="2019" name="Int. J. Syst. Evol. Microbiol.">
        <title>The Global Catalogue of Microorganisms (GCM) 10K type strain sequencing project: providing services to taxonomists for standard genome sequencing and annotation.</title>
        <authorList>
            <consortium name="The Broad Institute Genomics Platform"/>
            <consortium name="The Broad Institute Genome Sequencing Center for Infectious Disease"/>
            <person name="Wu L."/>
            <person name="Ma J."/>
        </authorList>
    </citation>
    <scope>NUCLEOTIDE SEQUENCE [LARGE SCALE GENOMIC DNA]</scope>
    <source>
        <strain evidence="2">CGMCC 4.7275</strain>
    </source>
</reference>
<sequence>MDATDLDYRVRTQSGCIPPPLVTRLLDLGHAEEVEFQAGRGEWFCAHEWARLLGDRGQRAEALDVLAPYVATGWWPAARAKARLLESWGRAEEAITLARPYAAAGGTPLDFFARLLARHGQEDEAVTLLSAGIEDWFLATALVDVAEGTGRDEDVAALLAARIPAGHRCDGPWCCRGLGPDMAIGLLAAIHERQGRVDEAIALLHTRQEITSINNHDQLADLLARQDRIGELRAYAATEPLGQATRRLAEVLEERGDVEGAIAVYREEYESPIGRNHRAVELAQLLARHGRGDEATEVMGELVDSPGGAEDWLVDTLCTLYSDHGRARDGLAHLDALKARHGGEEEWELFRPRLRLMADCGLLDEAVELARGHSEGDASYAAWTISDLLAKAGRTEEAVAVLEPYTPTHARPLADHLISLGRVKEAVALLQHREPEPFTPVWSGTFTEPPF</sequence>
<accession>A0ABQ2EK79</accession>
<dbReference type="RefSeq" id="WP_189110051.1">
    <property type="nucleotide sequence ID" value="NZ_BMMV01000019.1"/>
</dbReference>
<protein>
    <recommendedName>
        <fullName evidence="3">Tetratricopeptide repeat protein</fullName>
    </recommendedName>
</protein>
<dbReference type="Proteomes" id="UP000660265">
    <property type="component" value="Unassembled WGS sequence"/>
</dbReference>
<comment type="caution">
    <text evidence="1">The sequence shown here is derived from an EMBL/GenBank/DDBJ whole genome shotgun (WGS) entry which is preliminary data.</text>
</comment>
<dbReference type="EMBL" id="BMMV01000019">
    <property type="protein sequence ID" value="GGK14216.1"/>
    <property type="molecule type" value="Genomic_DNA"/>
</dbReference>
<proteinExistence type="predicted"/>
<dbReference type="Gene3D" id="1.25.40.10">
    <property type="entry name" value="Tetratricopeptide repeat domain"/>
    <property type="match status" value="1"/>
</dbReference>
<name>A0ABQ2EK79_9ACTN</name>
<evidence type="ECO:0000313" key="2">
    <source>
        <dbReference type="Proteomes" id="UP000660265"/>
    </source>
</evidence>
<keyword evidence="2" id="KW-1185">Reference proteome</keyword>
<dbReference type="SUPFAM" id="SSF48452">
    <property type="entry name" value="TPR-like"/>
    <property type="match status" value="1"/>
</dbReference>
<evidence type="ECO:0000313" key="1">
    <source>
        <dbReference type="EMBL" id="GGK14216.1"/>
    </source>
</evidence>
<evidence type="ECO:0008006" key="3">
    <source>
        <dbReference type="Google" id="ProtNLM"/>
    </source>
</evidence>
<gene>
    <name evidence="1" type="ORF">GCM10011583_52730</name>
</gene>